<sequence length="286" mass="30433">MTSKTEGLLPKLPLADWIDSLVDWLTATFDAAFEGISGGLKTFVEGMVDGLGIIPPIVLIILMTLLTWKICNRNIALFTLVGLFLIDNLGYWGAMLDTIALVLTSVILSILIGIPVGIWASQSKVVRNIVIPVLDFMQTMPAFVYLIPAIFFFNIGVVPGVVASVIFATPPTIRLTILGIGQVPADIIEATEAFGSTTKQRLIKVQLPLAMPTIMAGINQSIMLALSMVVIASMVGAPGLGTDVYRAVTQIKTGVGFEAGLAIVIIAIILDRISQNIGKNKQGGTV</sequence>
<feature type="transmembrane region" description="Helical" evidence="9">
    <location>
        <begin position="75"/>
        <end position="93"/>
    </location>
</feature>
<evidence type="ECO:0000256" key="4">
    <source>
        <dbReference type="ARBA" id="ARBA00022475"/>
    </source>
</evidence>
<evidence type="ECO:0000256" key="5">
    <source>
        <dbReference type="ARBA" id="ARBA00022692"/>
    </source>
</evidence>
<comment type="caution">
    <text evidence="11">The sequence shown here is derived from an EMBL/GenBank/DDBJ whole genome shotgun (WGS) entry which is preliminary data.</text>
</comment>
<feature type="transmembrane region" description="Helical" evidence="9">
    <location>
        <begin position="99"/>
        <end position="121"/>
    </location>
</feature>
<evidence type="ECO:0000256" key="7">
    <source>
        <dbReference type="ARBA" id="ARBA00022989"/>
    </source>
</evidence>
<feature type="transmembrane region" description="Helical" evidence="9">
    <location>
        <begin position="221"/>
        <end position="241"/>
    </location>
</feature>
<dbReference type="PANTHER" id="PTHR47737:SF1">
    <property type="entry name" value="GLYCINE BETAINE_PROLINE BETAINE TRANSPORT SYSTEM PERMEASE PROTEIN PROW"/>
    <property type="match status" value="1"/>
</dbReference>
<dbReference type="AlphaFoldDB" id="A0A072NNH0"/>
<comment type="subcellular location">
    <subcellularLocation>
        <location evidence="1 9">Cell membrane</location>
        <topology evidence="1 9">Multi-pass membrane protein</topology>
    </subcellularLocation>
</comment>
<accession>A0A072NNH0</accession>
<comment type="similarity">
    <text evidence="2">Belongs to the binding-protein-dependent transport system permease family. CysTW subfamily.</text>
</comment>
<dbReference type="GO" id="GO:0006865">
    <property type="term" value="P:amino acid transport"/>
    <property type="evidence" value="ECO:0007669"/>
    <property type="project" value="UniProtKB-KW"/>
</dbReference>
<dbReference type="SUPFAM" id="SSF161098">
    <property type="entry name" value="MetI-like"/>
    <property type="match status" value="1"/>
</dbReference>
<feature type="domain" description="ABC transmembrane type-1" evidence="10">
    <location>
        <begin position="95"/>
        <end position="274"/>
    </location>
</feature>
<dbReference type="PATRIC" id="fig|1348973.3.peg.1969"/>
<dbReference type="Gene3D" id="1.10.3720.10">
    <property type="entry name" value="MetI-like"/>
    <property type="match status" value="1"/>
</dbReference>
<evidence type="ECO:0000256" key="8">
    <source>
        <dbReference type="ARBA" id="ARBA00023136"/>
    </source>
</evidence>
<feature type="transmembrane region" description="Helical" evidence="9">
    <location>
        <begin position="50"/>
        <end position="68"/>
    </location>
</feature>
<dbReference type="InterPro" id="IPR000515">
    <property type="entry name" value="MetI-like"/>
</dbReference>
<gene>
    <name evidence="11" type="ORF">M670_02021</name>
</gene>
<dbReference type="FunFam" id="1.10.3720.10:FF:000001">
    <property type="entry name" value="Glycine betaine ABC transporter, permease"/>
    <property type="match status" value="1"/>
</dbReference>
<dbReference type="InterPro" id="IPR035906">
    <property type="entry name" value="MetI-like_sf"/>
</dbReference>
<dbReference type="OrthoDB" id="9801163at2"/>
<dbReference type="CDD" id="cd06261">
    <property type="entry name" value="TM_PBP2"/>
    <property type="match status" value="1"/>
</dbReference>
<evidence type="ECO:0000313" key="12">
    <source>
        <dbReference type="Proteomes" id="UP000027936"/>
    </source>
</evidence>
<dbReference type="Pfam" id="PF00528">
    <property type="entry name" value="BPD_transp_1"/>
    <property type="match status" value="1"/>
</dbReference>
<dbReference type="GO" id="GO:0005275">
    <property type="term" value="F:amine transmembrane transporter activity"/>
    <property type="evidence" value="ECO:0007669"/>
    <property type="project" value="TreeGrafter"/>
</dbReference>
<dbReference type="EMBL" id="JJRY01000006">
    <property type="protein sequence ID" value="KEF38807.1"/>
    <property type="molecule type" value="Genomic_DNA"/>
</dbReference>
<protein>
    <submittedName>
        <fullName evidence="11">ABC-type proline/glycine betaine transport system, permease component</fullName>
    </submittedName>
</protein>
<proteinExistence type="inferred from homology"/>
<keyword evidence="4" id="KW-1003">Cell membrane</keyword>
<evidence type="ECO:0000256" key="9">
    <source>
        <dbReference type="RuleBase" id="RU363032"/>
    </source>
</evidence>
<keyword evidence="6" id="KW-0029">Amino-acid transport</keyword>
<keyword evidence="7 9" id="KW-1133">Transmembrane helix</keyword>
<dbReference type="PROSITE" id="PS50928">
    <property type="entry name" value="ABC_TM1"/>
    <property type="match status" value="1"/>
</dbReference>
<evidence type="ECO:0000259" key="10">
    <source>
        <dbReference type="PROSITE" id="PS50928"/>
    </source>
</evidence>
<evidence type="ECO:0000256" key="2">
    <source>
        <dbReference type="ARBA" id="ARBA00007069"/>
    </source>
</evidence>
<evidence type="ECO:0000256" key="1">
    <source>
        <dbReference type="ARBA" id="ARBA00004651"/>
    </source>
</evidence>
<dbReference type="GO" id="GO:0015871">
    <property type="term" value="P:choline transport"/>
    <property type="evidence" value="ECO:0007669"/>
    <property type="project" value="TreeGrafter"/>
</dbReference>
<evidence type="ECO:0000256" key="3">
    <source>
        <dbReference type="ARBA" id="ARBA00022448"/>
    </source>
</evidence>
<reference evidence="11 12" key="1">
    <citation type="submission" date="2014-04" db="EMBL/GenBank/DDBJ databases">
        <title>Draft genome sequence of Bacillus azotoformans MEV2011, a (co-) denitrifying strain unable to grow in the presence of oxygen.</title>
        <authorList>
            <person name="Nielsen M."/>
            <person name="Schreiber L."/>
            <person name="Finster K."/>
            <person name="Schramm A."/>
        </authorList>
    </citation>
    <scope>NUCLEOTIDE SEQUENCE [LARGE SCALE GENOMIC DNA]</scope>
    <source>
        <strain evidence="11 12">MEV2011</strain>
    </source>
</reference>
<name>A0A072NNH0_SCHAZ</name>
<feature type="transmembrane region" description="Helical" evidence="9">
    <location>
        <begin position="253"/>
        <end position="270"/>
    </location>
</feature>
<keyword evidence="8 9" id="KW-0472">Membrane</keyword>
<dbReference type="GO" id="GO:0031460">
    <property type="term" value="P:glycine betaine transport"/>
    <property type="evidence" value="ECO:0007669"/>
    <property type="project" value="TreeGrafter"/>
</dbReference>
<keyword evidence="3 9" id="KW-0813">Transport</keyword>
<dbReference type="GO" id="GO:0015226">
    <property type="term" value="F:carnitine transmembrane transporter activity"/>
    <property type="evidence" value="ECO:0007669"/>
    <property type="project" value="TreeGrafter"/>
</dbReference>
<evidence type="ECO:0000313" key="11">
    <source>
        <dbReference type="EMBL" id="KEF38807.1"/>
    </source>
</evidence>
<dbReference type="PANTHER" id="PTHR47737">
    <property type="entry name" value="GLYCINE BETAINE/PROLINE BETAINE TRANSPORT SYSTEM PERMEASE PROTEIN PROW"/>
    <property type="match status" value="1"/>
</dbReference>
<keyword evidence="5 9" id="KW-0812">Transmembrane</keyword>
<organism evidence="11 12">
    <name type="scientific">Schinkia azotoformans MEV2011</name>
    <dbReference type="NCBI Taxonomy" id="1348973"/>
    <lineage>
        <taxon>Bacteria</taxon>
        <taxon>Bacillati</taxon>
        <taxon>Bacillota</taxon>
        <taxon>Bacilli</taxon>
        <taxon>Bacillales</taxon>
        <taxon>Bacillaceae</taxon>
        <taxon>Calidifontibacillus/Schinkia group</taxon>
        <taxon>Schinkia</taxon>
    </lineage>
</organism>
<feature type="transmembrane region" description="Helical" evidence="9">
    <location>
        <begin position="142"/>
        <end position="168"/>
    </location>
</feature>
<dbReference type="RefSeq" id="WP_035195345.1">
    <property type="nucleotide sequence ID" value="NZ_JJRY01000006.1"/>
</dbReference>
<dbReference type="Proteomes" id="UP000027936">
    <property type="component" value="Unassembled WGS sequence"/>
</dbReference>
<dbReference type="GO" id="GO:0043190">
    <property type="term" value="C:ATP-binding cassette (ABC) transporter complex"/>
    <property type="evidence" value="ECO:0007669"/>
    <property type="project" value="TreeGrafter"/>
</dbReference>
<evidence type="ECO:0000256" key="6">
    <source>
        <dbReference type="ARBA" id="ARBA00022970"/>
    </source>
</evidence>